<comment type="caution">
    <text evidence="2">The sequence shown here is derived from an EMBL/GenBank/DDBJ whole genome shotgun (WGS) entry which is preliminary data.</text>
</comment>
<organism evidence="2 3">
    <name type="scientific">Bythopirellula polymerisocia</name>
    <dbReference type="NCBI Taxonomy" id="2528003"/>
    <lineage>
        <taxon>Bacteria</taxon>
        <taxon>Pseudomonadati</taxon>
        <taxon>Planctomycetota</taxon>
        <taxon>Planctomycetia</taxon>
        <taxon>Pirellulales</taxon>
        <taxon>Lacipirellulaceae</taxon>
        <taxon>Bythopirellula</taxon>
    </lineage>
</organism>
<dbReference type="Proteomes" id="UP000318437">
    <property type="component" value="Unassembled WGS sequence"/>
</dbReference>
<dbReference type="OrthoDB" id="267377at2"/>
<name>A0A5C6CX47_9BACT</name>
<protein>
    <submittedName>
        <fullName evidence="2">Uncharacterized protein</fullName>
    </submittedName>
</protein>
<dbReference type="AlphaFoldDB" id="A0A5C6CX47"/>
<dbReference type="InterPro" id="IPR055876">
    <property type="entry name" value="DUF7453"/>
</dbReference>
<dbReference type="RefSeq" id="WP_146449312.1">
    <property type="nucleotide sequence ID" value="NZ_SJPS01000002.1"/>
</dbReference>
<proteinExistence type="predicted"/>
<accession>A0A5C6CX47</accession>
<dbReference type="EMBL" id="SJPS01000002">
    <property type="protein sequence ID" value="TWU28147.1"/>
    <property type="molecule type" value="Genomic_DNA"/>
</dbReference>
<feature type="chain" id="PRO_5022788598" evidence="1">
    <location>
        <begin position="30"/>
        <end position="321"/>
    </location>
</feature>
<feature type="signal peptide" evidence="1">
    <location>
        <begin position="1"/>
        <end position="29"/>
    </location>
</feature>
<keyword evidence="3" id="KW-1185">Reference proteome</keyword>
<gene>
    <name evidence="2" type="ORF">Pla144_14340</name>
</gene>
<evidence type="ECO:0000256" key="1">
    <source>
        <dbReference type="SAM" id="SignalP"/>
    </source>
</evidence>
<sequence length="321" mass="31485" precursor="true">MLFGSHPCRVCFTATELACLLCLALPAQADGDLRTVALSGDQVPGVDPGVMFSSFGSSVLEASAPMIDASGRTAFLSLLTGAGVNSTNDFGIYSEGGGTLAEVAREGNQAPSADPGVVFSSLRSPVFSAAGQTAFGSFLTGPGVNSTNGIGIYSDASGTLAEVARAGNQAPGADPGVVFSGLSFLNLSVLNVAGNTAFIGTLSGTGVNSANNSGIYGGGSGTLAEVAREGNQAPGADPGVEFSSFNIPVINATGQTLFSGVLTGSGVNSTNDSGIYSMGGGTMSEVARKGNQAPGADPGVVFSGFGSNLGISSVPVLNATG</sequence>
<dbReference type="Pfam" id="PF24251">
    <property type="entry name" value="DUF7453"/>
    <property type="match status" value="1"/>
</dbReference>
<evidence type="ECO:0000313" key="3">
    <source>
        <dbReference type="Proteomes" id="UP000318437"/>
    </source>
</evidence>
<keyword evidence="1" id="KW-0732">Signal</keyword>
<evidence type="ECO:0000313" key="2">
    <source>
        <dbReference type="EMBL" id="TWU28147.1"/>
    </source>
</evidence>
<dbReference type="NCBIfam" id="TIGR05002">
    <property type="entry name" value="NxxGxxAF_repeat"/>
    <property type="match status" value="4"/>
</dbReference>
<reference evidence="2 3" key="1">
    <citation type="submission" date="2019-02" db="EMBL/GenBank/DDBJ databases">
        <title>Deep-cultivation of Planctomycetes and their phenomic and genomic characterization uncovers novel biology.</title>
        <authorList>
            <person name="Wiegand S."/>
            <person name="Jogler M."/>
            <person name="Boedeker C."/>
            <person name="Pinto D."/>
            <person name="Vollmers J."/>
            <person name="Rivas-Marin E."/>
            <person name="Kohn T."/>
            <person name="Peeters S.H."/>
            <person name="Heuer A."/>
            <person name="Rast P."/>
            <person name="Oberbeckmann S."/>
            <person name="Bunk B."/>
            <person name="Jeske O."/>
            <person name="Meyerdierks A."/>
            <person name="Storesund J.E."/>
            <person name="Kallscheuer N."/>
            <person name="Luecker S."/>
            <person name="Lage O.M."/>
            <person name="Pohl T."/>
            <person name="Merkel B.J."/>
            <person name="Hornburger P."/>
            <person name="Mueller R.-W."/>
            <person name="Bruemmer F."/>
            <person name="Labrenz M."/>
            <person name="Spormann A.M."/>
            <person name="Op Den Camp H."/>
            <person name="Overmann J."/>
            <person name="Amann R."/>
            <person name="Jetten M.S.M."/>
            <person name="Mascher T."/>
            <person name="Medema M.H."/>
            <person name="Devos D.P."/>
            <person name="Kaster A.-K."/>
            <person name="Ovreas L."/>
            <person name="Rohde M."/>
            <person name="Galperin M.Y."/>
            <person name="Jogler C."/>
        </authorList>
    </citation>
    <scope>NUCLEOTIDE SEQUENCE [LARGE SCALE GENOMIC DNA]</scope>
    <source>
        <strain evidence="2 3">Pla144</strain>
    </source>
</reference>